<dbReference type="EMBL" id="CM026424">
    <property type="protein sequence ID" value="KAG0578286.1"/>
    <property type="molecule type" value="Genomic_DNA"/>
</dbReference>
<keyword evidence="5" id="KW-1185">Reference proteome</keyword>
<dbReference type="PANTHER" id="PTHR31636">
    <property type="entry name" value="OSJNBA0084A10.13 PROTEIN-RELATED"/>
    <property type="match status" value="1"/>
</dbReference>
<name>A0A8T0I5B4_CERPU</name>
<evidence type="ECO:0000313" key="5">
    <source>
        <dbReference type="Proteomes" id="UP000822688"/>
    </source>
</evidence>
<evidence type="ECO:0000256" key="1">
    <source>
        <dbReference type="ARBA" id="ARBA00023015"/>
    </source>
</evidence>
<feature type="compositionally biased region" description="Polar residues" evidence="3">
    <location>
        <begin position="24"/>
        <end position="38"/>
    </location>
</feature>
<evidence type="ECO:0000256" key="2">
    <source>
        <dbReference type="ARBA" id="ARBA00023163"/>
    </source>
</evidence>
<organism evidence="4 5">
    <name type="scientific">Ceratodon purpureus</name>
    <name type="common">Fire moss</name>
    <name type="synonym">Dicranum purpureum</name>
    <dbReference type="NCBI Taxonomy" id="3225"/>
    <lineage>
        <taxon>Eukaryota</taxon>
        <taxon>Viridiplantae</taxon>
        <taxon>Streptophyta</taxon>
        <taxon>Embryophyta</taxon>
        <taxon>Bryophyta</taxon>
        <taxon>Bryophytina</taxon>
        <taxon>Bryopsida</taxon>
        <taxon>Dicranidae</taxon>
        <taxon>Pseudoditrichales</taxon>
        <taxon>Ditrichaceae</taxon>
        <taxon>Ceratodon</taxon>
    </lineage>
</organism>
<dbReference type="AlphaFoldDB" id="A0A8T0I5B4"/>
<evidence type="ECO:0000256" key="3">
    <source>
        <dbReference type="SAM" id="MobiDB-lite"/>
    </source>
</evidence>
<dbReference type="Proteomes" id="UP000822688">
    <property type="component" value="Chromosome 4"/>
</dbReference>
<keyword evidence="2" id="KW-0804">Transcription</keyword>
<comment type="caution">
    <text evidence="4">The sequence shown here is derived from an EMBL/GenBank/DDBJ whole genome shotgun (WGS) entry which is preliminary data.</text>
</comment>
<protein>
    <submittedName>
        <fullName evidence="4">Uncharacterized protein</fullName>
    </submittedName>
</protein>
<gene>
    <name evidence="4" type="ORF">KC19_4G011400</name>
</gene>
<feature type="region of interest" description="Disordered" evidence="3">
    <location>
        <begin position="18"/>
        <end position="38"/>
    </location>
</feature>
<proteinExistence type="predicted"/>
<dbReference type="InterPro" id="IPR005202">
    <property type="entry name" value="TF_GRAS"/>
</dbReference>
<sequence>MAQPDDQSPNQLYLPFAQHHYGTGSDSETSASKTTTNFCPDESVSNQAAASTSSVQNLPPVQHKYMTQYSWAKALLLDCARAIADEDSSRIQSVMWILNESASPYGDSDQRIASYFVQALFCKITGTGARCQHSLSAAAEKTYCFESMRNMILQFQEASPWTTFGHVAGNGALMEAMEGEARIHIIDISSTFCTQWPTFLEALATQTKETPFLRLTTIVISPEEAAMTVMKQVMIRLDRFARLMGVPFESSVIQQPALEDLDLAILNLREDEALAINCIQTLHHISEVVAADDNQQHSCSPRDKVLSTFRSAKPKIAPRDRRREFTGIPV</sequence>
<reference evidence="4" key="1">
    <citation type="submission" date="2020-06" db="EMBL/GenBank/DDBJ databases">
        <title>WGS assembly of Ceratodon purpureus strain R40.</title>
        <authorList>
            <person name="Carey S.B."/>
            <person name="Jenkins J."/>
            <person name="Shu S."/>
            <person name="Lovell J.T."/>
            <person name="Sreedasyam A."/>
            <person name="Maumus F."/>
            <person name="Tiley G.P."/>
            <person name="Fernandez-Pozo N."/>
            <person name="Barry K."/>
            <person name="Chen C."/>
            <person name="Wang M."/>
            <person name="Lipzen A."/>
            <person name="Daum C."/>
            <person name="Saski C.A."/>
            <person name="Payton A.C."/>
            <person name="Mcbreen J.C."/>
            <person name="Conrad R.E."/>
            <person name="Kollar L.M."/>
            <person name="Olsson S."/>
            <person name="Huttunen S."/>
            <person name="Landis J.B."/>
            <person name="Wickett N.J."/>
            <person name="Johnson M.G."/>
            <person name="Rensing S.A."/>
            <person name="Grimwood J."/>
            <person name="Schmutz J."/>
            <person name="Mcdaniel S.F."/>
        </authorList>
    </citation>
    <scope>NUCLEOTIDE SEQUENCE</scope>
    <source>
        <strain evidence="4">R40</strain>
    </source>
</reference>
<accession>A0A8T0I5B4</accession>
<evidence type="ECO:0000313" key="4">
    <source>
        <dbReference type="EMBL" id="KAG0578286.1"/>
    </source>
</evidence>
<keyword evidence="1" id="KW-0805">Transcription regulation</keyword>
<dbReference type="PROSITE" id="PS50985">
    <property type="entry name" value="GRAS"/>
    <property type="match status" value="1"/>
</dbReference>
<dbReference type="Pfam" id="PF03514">
    <property type="entry name" value="GRAS"/>
    <property type="match status" value="1"/>
</dbReference>